<proteinExistence type="predicted"/>
<dbReference type="KEGG" id="saci:Sinac_5115"/>
<protein>
    <submittedName>
        <fullName evidence="2">Stress responsive A/B Barrel Domain-containing protein</fullName>
    </submittedName>
</protein>
<dbReference type="InterPro" id="IPR011008">
    <property type="entry name" value="Dimeric_a/b-barrel"/>
</dbReference>
<dbReference type="InterPro" id="IPR013097">
    <property type="entry name" value="Dabb"/>
</dbReference>
<dbReference type="AlphaFoldDB" id="L0DJ21"/>
<reference evidence="2 3" key="1">
    <citation type="submission" date="2012-02" db="EMBL/GenBank/DDBJ databases">
        <title>Complete sequence of chromosome of Singulisphaera acidiphila DSM 18658.</title>
        <authorList>
            <consortium name="US DOE Joint Genome Institute (JGI-PGF)"/>
            <person name="Lucas S."/>
            <person name="Copeland A."/>
            <person name="Lapidus A."/>
            <person name="Glavina del Rio T."/>
            <person name="Dalin E."/>
            <person name="Tice H."/>
            <person name="Bruce D."/>
            <person name="Goodwin L."/>
            <person name="Pitluck S."/>
            <person name="Peters L."/>
            <person name="Ovchinnikova G."/>
            <person name="Chertkov O."/>
            <person name="Kyrpides N."/>
            <person name="Mavromatis K."/>
            <person name="Ivanova N."/>
            <person name="Brettin T."/>
            <person name="Detter J.C."/>
            <person name="Han C."/>
            <person name="Larimer F."/>
            <person name="Land M."/>
            <person name="Hauser L."/>
            <person name="Markowitz V."/>
            <person name="Cheng J.-F."/>
            <person name="Hugenholtz P."/>
            <person name="Woyke T."/>
            <person name="Wu D."/>
            <person name="Tindall B."/>
            <person name="Pomrenke H."/>
            <person name="Brambilla E."/>
            <person name="Klenk H.-P."/>
            <person name="Eisen J.A."/>
        </authorList>
    </citation>
    <scope>NUCLEOTIDE SEQUENCE [LARGE SCALE GENOMIC DNA]</scope>
    <source>
        <strain evidence="3">ATCC BAA-1392 / DSM 18658 / VKM B-2454 / MOB10</strain>
    </source>
</reference>
<dbReference type="HOGENOM" id="CLU_080664_5_1_0"/>
<sequence length="103" mass="11614">MLAHNVYFTLKDRSASSRDNLVAACKKYLAAHPGVVFFACGTLQEELDRPVNDRDFDVALHVVFDSKASHDIYQDAPLHLTFVAENRESWAKVRVFDSEVESA</sequence>
<organism evidence="2 3">
    <name type="scientific">Singulisphaera acidiphila (strain ATCC BAA-1392 / DSM 18658 / VKM B-2454 / MOB10)</name>
    <dbReference type="NCBI Taxonomy" id="886293"/>
    <lineage>
        <taxon>Bacteria</taxon>
        <taxon>Pseudomonadati</taxon>
        <taxon>Planctomycetota</taxon>
        <taxon>Planctomycetia</taxon>
        <taxon>Isosphaerales</taxon>
        <taxon>Isosphaeraceae</taxon>
        <taxon>Singulisphaera</taxon>
    </lineage>
</organism>
<dbReference type="SUPFAM" id="SSF54909">
    <property type="entry name" value="Dimeric alpha+beta barrel"/>
    <property type="match status" value="1"/>
</dbReference>
<dbReference type="RefSeq" id="WP_015248371.1">
    <property type="nucleotide sequence ID" value="NC_019892.1"/>
</dbReference>
<dbReference type="Proteomes" id="UP000010798">
    <property type="component" value="Chromosome"/>
</dbReference>
<evidence type="ECO:0000313" key="3">
    <source>
        <dbReference type="Proteomes" id="UP000010798"/>
    </source>
</evidence>
<evidence type="ECO:0000313" key="2">
    <source>
        <dbReference type="EMBL" id="AGA29267.1"/>
    </source>
</evidence>
<dbReference type="Gene3D" id="3.30.70.100">
    <property type="match status" value="1"/>
</dbReference>
<feature type="domain" description="Stress-response A/B barrel" evidence="1">
    <location>
        <begin position="2"/>
        <end position="98"/>
    </location>
</feature>
<dbReference type="SMART" id="SM00886">
    <property type="entry name" value="Dabb"/>
    <property type="match status" value="1"/>
</dbReference>
<accession>L0DJ21</accession>
<evidence type="ECO:0000259" key="1">
    <source>
        <dbReference type="PROSITE" id="PS51502"/>
    </source>
</evidence>
<dbReference type="OrthoDB" id="8114960at2"/>
<name>L0DJ21_SINAD</name>
<dbReference type="PROSITE" id="PS51502">
    <property type="entry name" value="S_R_A_B_BARREL"/>
    <property type="match status" value="1"/>
</dbReference>
<dbReference type="EMBL" id="CP003364">
    <property type="protein sequence ID" value="AGA29267.1"/>
    <property type="molecule type" value="Genomic_DNA"/>
</dbReference>
<keyword evidence="3" id="KW-1185">Reference proteome</keyword>
<dbReference type="Pfam" id="PF07876">
    <property type="entry name" value="Dabb"/>
    <property type="match status" value="1"/>
</dbReference>
<dbReference type="eggNOG" id="ENOG5032UAW">
    <property type="taxonomic scope" value="Bacteria"/>
</dbReference>
<gene>
    <name evidence="2" type="ordered locus">Sinac_5115</name>
</gene>
<dbReference type="STRING" id="886293.Sinac_5115"/>